<dbReference type="OrthoDB" id="5401077at2"/>
<keyword evidence="8" id="KW-0238">DNA-binding</keyword>
<accession>A0A1G8LTA9</accession>
<keyword evidence="9" id="KW-1185">Reference proteome</keyword>
<keyword evidence="1" id="KW-0547">Nucleotide-binding</keyword>
<dbReference type="InterPro" id="IPR001789">
    <property type="entry name" value="Sig_transdc_resp-reg_receiver"/>
</dbReference>
<evidence type="ECO:0000256" key="3">
    <source>
        <dbReference type="ARBA" id="ARBA00023015"/>
    </source>
</evidence>
<dbReference type="InterPro" id="IPR025943">
    <property type="entry name" value="Sigma_54_int_dom_ATP-bd_2"/>
</dbReference>
<evidence type="ECO:0000259" key="7">
    <source>
        <dbReference type="PROSITE" id="PS50110"/>
    </source>
</evidence>
<dbReference type="SMART" id="SM00448">
    <property type="entry name" value="REC"/>
    <property type="match status" value="1"/>
</dbReference>
<dbReference type="PROSITE" id="PS00676">
    <property type="entry name" value="SIGMA54_INTERACT_2"/>
    <property type="match status" value="1"/>
</dbReference>
<dbReference type="Pfam" id="PF00158">
    <property type="entry name" value="Sigma54_activat"/>
    <property type="match status" value="1"/>
</dbReference>
<dbReference type="InterPro" id="IPR009057">
    <property type="entry name" value="Homeodomain-like_sf"/>
</dbReference>
<dbReference type="InterPro" id="IPR025662">
    <property type="entry name" value="Sigma_54_int_dom_ATP-bd_1"/>
</dbReference>
<dbReference type="GO" id="GO:0000160">
    <property type="term" value="P:phosphorelay signal transduction system"/>
    <property type="evidence" value="ECO:0007669"/>
    <property type="project" value="InterPro"/>
</dbReference>
<dbReference type="Proteomes" id="UP000198869">
    <property type="component" value="Unassembled WGS sequence"/>
</dbReference>
<dbReference type="Gene3D" id="3.40.50.300">
    <property type="entry name" value="P-loop containing nucleotide triphosphate hydrolases"/>
    <property type="match status" value="1"/>
</dbReference>
<dbReference type="Pfam" id="PF00072">
    <property type="entry name" value="Response_reg"/>
    <property type="match status" value="1"/>
</dbReference>
<dbReference type="Gene3D" id="1.10.10.60">
    <property type="entry name" value="Homeodomain-like"/>
    <property type="match status" value="1"/>
</dbReference>
<evidence type="ECO:0000313" key="9">
    <source>
        <dbReference type="Proteomes" id="UP000198869"/>
    </source>
</evidence>
<dbReference type="Gene3D" id="3.40.50.2300">
    <property type="match status" value="1"/>
</dbReference>
<dbReference type="SUPFAM" id="SSF52540">
    <property type="entry name" value="P-loop containing nucleoside triphosphate hydrolases"/>
    <property type="match status" value="1"/>
</dbReference>
<proteinExistence type="predicted"/>
<dbReference type="STRING" id="311334.SAMN05421846_11041"/>
<evidence type="ECO:0000259" key="6">
    <source>
        <dbReference type="PROSITE" id="PS50045"/>
    </source>
</evidence>
<dbReference type="PRINTS" id="PR01590">
    <property type="entry name" value="HTHFIS"/>
</dbReference>
<keyword evidence="2" id="KW-0067">ATP-binding</keyword>
<evidence type="ECO:0000256" key="5">
    <source>
        <dbReference type="PROSITE-ProRule" id="PRU00169"/>
    </source>
</evidence>
<dbReference type="PANTHER" id="PTHR32071">
    <property type="entry name" value="TRANSCRIPTIONAL REGULATORY PROTEIN"/>
    <property type="match status" value="1"/>
</dbReference>
<dbReference type="InterPro" id="IPR011006">
    <property type="entry name" value="CheY-like_superfamily"/>
</dbReference>
<dbReference type="InterPro" id="IPR002197">
    <property type="entry name" value="HTH_Fis"/>
</dbReference>
<dbReference type="FunFam" id="3.40.50.300:FF:000006">
    <property type="entry name" value="DNA-binding transcriptional regulator NtrC"/>
    <property type="match status" value="1"/>
</dbReference>
<name>A0A1G8LTA9_9FLAO</name>
<dbReference type="PROSITE" id="PS50045">
    <property type="entry name" value="SIGMA54_INTERACT_4"/>
    <property type="match status" value="1"/>
</dbReference>
<dbReference type="AlphaFoldDB" id="A0A1G8LTA9"/>
<evidence type="ECO:0000256" key="2">
    <source>
        <dbReference type="ARBA" id="ARBA00022840"/>
    </source>
</evidence>
<evidence type="ECO:0000256" key="4">
    <source>
        <dbReference type="ARBA" id="ARBA00023163"/>
    </source>
</evidence>
<reference evidence="9" key="1">
    <citation type="submission" date="2016-10" db="EMBL/GenBank/DDBJ databases">
        <authorList>
            <person name="Varghese N."/>
            <person name="Submissions S."/>
        </authorList>
    </citation>
    <scope>NUCLEOTIDE SEQUENCE [LARGE SCALE GENOMIC DNA]</scope>
    <source>
        <strain evidence="9">DSM 17071</strain>
    </source>
</reference>
<evidence type="ECO:0000256" key="1">
    <source>
        <dbReference type="ARBA" id="ARBA00022741"/>
    </source>
</evidence>
<dbReference type="EMBL" id="FNDW01000010">
    <property type="protein sequence ID" value="SDI58717.1"/>
    <property type="molecule type" value="Genomic_DNA"/>
</dbReference>
<organism evidence="8 9">
    <name type="scientific">Chryseobacterium taeanense</name>
    <dbReference type="NCBI Taxonomy" id="311334"/>
    <lineage>
        <taxon>Bacteria</taxon>
        <taxon>Pseudomonadati</taxon>
        <taxon>Bacteroidota</taxon>
        <taxon>Flavobacteriia</taxon>
        <taxon>Flavobacteriales</taxon>
        <taxon>Weeksellaceae</taxon>
        <taxon>Chryseobacterium group</taxon>
        <taxon>Chryseobacterium</taxon>
    </lineage>
</organism>
<dbReference type="GO" id="GO:0006355">
    <property type="term" value="P:regulation of DNA-templated transcription"/>
    <property type="evidence" value="ECO:0007669"/>
    <property type="project" value="InterPro"/>
</dbReference>
<dbReference type="PROSITE" id="PS00675">
    <property type="entry name" value="SIGMA54_INTERACT_1"/>
    <property type="match status" value="1"/>
</dbReference>
<evidence type="ECO:0000313" key="8">
    <source>
        <dbReference type="EMBL" id="SDI58717.1"/>
    </source>
</evidence>
<dbReference type="Pfam" id="PF25601">
    <property type="entry name" value="AAA_lid_14"/>
    <property type="match status" value="1"/>
</dbReference>
<keyword evidence="3" id="KW-0805">Transcription regulation</keyword>
<dbReference type="Pfam" id="PF02954">
    <property type="entry name" value="HTH_8"/>
    <property type="match status" value="1"/>
</dbReference>
<dbReference type="GO" id="GO:0043565">
    <property type="term" value="F:sequence-specific DNA binding"/>
    <property type="evidence" value="ECO:0007669"/>
    <property type="project" value="InterPro"/>
</dbReference>
<feature type="modified residue" description="4-aspartylphosphate" evidence="5">
    <location>
        <position position="53"/>
    </location>
</feature>
<dbReference type="PROSITE" id="PS50110">
    <property type="entry name" value="RESPONSE_REGULATORY"/>
    <property type="match status" value="1"/>
</dbReference>
<dbReference type="SMART" id="SM00382">
    <property type="entry name" value="AAA"/>
    <property type="match status" value="1"/>
</dbReference>
<keyword evidence="5" id="KW-0597">Phosphoprotein</keyword>
<dbReference type="CDD" id="cd00009">
    <property type="entry name" value="AAA"/>
    <property type="match status" value="1"/>
</dbReference>
<keyword evidence="4" id="KW-0804">Transcription</keyword>
<feature type="domain" description="Response regulatory" evidence="7">
    <location>
        <begin position="4"/>
        <end position="118"/>
    </location>
</feature>
<dbReference type="SUPFAM" id="SSF52172">
    <property type="entry name" value="CheY-like"/>
    <property type="match status" value="1"/>
</dbReference>
<protein>
    <submittedName>
        <fullName evidence="8">DNA-binding transcriptional response regulator, NtrC family, contains REC, AAA-type ATPase, and a Fis-type DNA-binding domains</fullName>
    </submittedName>
</protein>
<dbReference type="SUPFAM" id="SSF46689">
    <property type="entry name" value="Homeodomain-like"/>
    <property type="match status" value="1"/>
</dbReference>
<gene>
    <name evidence="8" type="ORF">SAMN05421846_11041</name>
</gene>
<dbReference type="InterPro" id="IPR058031">
    <property type="entry name" value="AAA_lid_NorR"/>
</dbReference>
<dbReference type="GO" id="GO:0005524">
    <property type="term" value="F:ATP binding"/>
    <property type="evidence" value="ECO:0007669"/>
    <property type="project" value="UniProtKB-KW"/>
</dbReference>
<sequence>MSGNILIIDDEIKLLKLLGMILSQENFTVKEASTARSAMTMLEQYEFDVVLSDVRLPDAFGVDLVKTIKTKYPYLEIILMTAFGNITDAVQAMRNGAYDYLVKGDDNEKIIPLVYKALDKAKDNAAKKAQKHNTIQKGFEAIVGASPLILQAKKLAEKVAVTDATVLLTGETGTGKEVFANAIHQGSERKKNNFVAINCSAFSKEILESELFGHKAGAFTGAVKDKKGLVEEANNGTLFLDEIGEMPIELQAKLLRVLETGEFIKMGETKVSKSDFRLIAATNRDLEEEIKQGNFREDLYFRLNVFEIRLPALRERKQDLKALAKNFIDVFSQKLNISDIQVTPEYFKALEKNDWKGNIRELRNTIERSLILMNNNILDEENLPQYSGKISDEKDSFSMRSLEKEHIQKVIQYTKGNKAEAARLLEIGIATLYRKLEEYHLR</sequence>
<dbReference type="RefSeq" id="WP_089859818.1">
    <property type="nucleotide sequence ID" value="NZ_FNDW01000010.1"/>
</dbReference>
<dbReference type="PANTHER" id="PTHR32071:SF121">
    <property type="entry name" value="SIGMA L-DEPENDENT TRANSCRIPTIONAL REGULATOR YQIR-RELATED"/>
    <property type="match status" value="1"/>
</dbReference>
<dbReference type="InterPro" id="IPR003593">
    <property type="entry name" value="AAA+_ATPase"/>
</dbReference>
<dbReference type="InterPro" id="IPR027417">
    <property type="entry name" value="P-loop_NTPase"/>
</dbReference>
<dbReference type="InterPro" id="IPR002078">
    <property type="entry name" value="Sigma_54_int"/>
</dbReference>
<dbReference type="Gene3D" id="1.10.8.60">
    <property type="match status" value="1"/>
</dbReference>
<feature type="domain" description="Sigma-54 factor interaction" evidence="6">
    <location>
        <begin position="142"/>
        <end position="371"/>
    </location>
</feature>